<dbReference type="Proteomes" id="UP000800303">
    <property type="component" value="Unassembled WGS sequence"/>
</dbReference>
<name>A0ABX0F4D9_9BACL</name>
<protein>
    <recommendedName>
        <fullName evidence="3">Lipoprotein</fullName>
    </recommendedName>
</protein>
<organism evidence="1 2">
    <name type="scientific">Saccharibacillus alkalitolerans</name>
    <dbReference type="NCBI Taxonomy" id="2705290"/>
    <lineage>
        <taxon>Bacteria</taxon>
        <taxon>Bacillati</taxon>
        <taxon>Bacillota</taxon>
        <taxon>Bacilli</taxon>
        <taxon>Bacillales</taxon>
        <taxon>Paenibacillaceae</taxon>
        <taxon>Saccharibacillus</taxon>
    </lineage>
</organism>
<evidence type="ECO:0008006" key="3">
    <source>
        <dbReference type="Google" id="ProtNLM"/>
    </source>
</evidence>
<sequence>MYKRLIAVLAISILLGGCGREAENAAAPGPAAAPIRKEAAAAARDYEGEGEAWTAEYSMYVPEDGGKLRARLTARYEGDEPAPTGEVKYSYYGADIEAGSGGLVVKQVPDNGIYLLRDLTTTEYVPDQSGTVELLLIWNGGRRSETIRLKPAGEYF</sequence>
<gene>
    <name evidence="1" type="ORF">GYN08_07895</name>
</gene>
<comment type="caution">
    <text evidence="1">The sequence shown here is derived from an EMBL/GenBank/DDBJ whole genome shotgun (WGS) entry which is preliminary data.</text>
</comment>
<evidence type="ECO:0000313" key="1">
    <source>
        <dbReference type="EMBL" id="NGZ75238.1"/>
    </source>
</evidence>
<dbReference type="EMBL" id="JAAFGS010000002">
    <property type="protein sequence ID" value="NGZ75238.1"/>
    <property type="molecule type" value="Genomic_DNA"/>
</dbReference>
<proteinExistence type="predicted"/>
<reference evidence="1 2" key="1">
    <citation type="submission" date="2020-01" db="EMBL/GenBank/DDBJ databases">
        <title>Polyphasic characterisation and genomic insights into a novel alkali tolerant bacterium VR-M41.</title>
        <authorList>
            <person name="Vemuluri V.R."/>
        </authorList>
    </citation>
    <scope>NUCLEOTIDE SEQUENCE [LARGE SCALE GENOMIC DNA]</scope>
    <source>
        <strain evidence="1 2">VR-M41</strain>
    </source>
</reference>
<dbReference type="PROSITE" id="PS51257">
    <property type="entry name" value="PROKAR_LIPOPROTEIN"/>
    <property type="match status" value="1"/>
</dbReference>
<accession>A0ABX0F4D9</accession>
<evidence type="ECO:0000313" key="2">
    <source>
        <dbReference type="Proteomes" id="UP000800303"/>
    </source>
</evidence>
<keyword evidence="2" id="KW-1185">Reference proteome</keyword>
<dbReference type="RefSeq" id="WP_166273641.1">
    <property type="nucleotide sequence ID" value="NZ_JAAFGS010000002.1"/>
</dbReference>